<reference evidence="1 2" key="1">
    <citation type="submission" date="2013-01" db="EMBL/GenBank/DDBJ databases">
        <authorList>
            <person name="Harkins D.M."/>
            <person name="Durkin A.S."/>
            <person name="Brinkac L.M."/>
            <person name="Haft D.H."/>
            <person name="Selengut J.D."/>
            <person name="Sanka R."/>
            <person name="DePew J."/>
            <person name="Purushe J."/>
            <person name="Matthias M.A."/>
            <person name="Vinetz J.M."/>
            <person name="Sutton G.G."/>
            <person name="Nierman W.C."/>
            <person name="Fouts D.E."/>
        </authorList>
    </citation>
    <scope>NUCLEOTIDE SEQUENCE [LARGE SCALE GENOMIC DNA]</scope>
    <source>
        <strain evidence="1 2">ZUN179</strain>
    </source>
</reference>
<protein>
    <submittedName>
        <fullName evidence="1">Uncharacterized protein</fullName>
    </submittedName>
</protein>
<comment type="caution">
    <text evidence="1">The sequence shown here is derived from an EMBL/GenBank/DDBJ whole genome shotgun (WGS) entry which is preliminary data.</text>
</comment>
<evidence type="ECO:0000313" key="1">
    <source>
        <dbReference type="EMBL" id="EMO44402.1"/>
    </source>
</evidence>
<name>M6UGZ8_9LEPT</name>
<accession>M6UGZ8</accession>
<evidence type="ECO:0000313" key="2">
    <source>
        <dbReference type="Proteomes" id="UP000012160"/>
    </source>
</evidence>
<organism evidence="1 2">
    <name type="scientific">Leptospira santarosai str. ZUN179</name>
    <dbReference type="NCBI Taxonomy" id="1049985"/>
    <lineage>
        <taxon>Bacteria</taxon>
        <taxon>Pseudomonadati</taxon>
        <taxon>Spirochaetota</taxon>
        <taxon>Spirochaetia</taxon>
        <taxon>Leptospirales</taxon>
        <taxon>Leptospiraceae</taxon>
        <taxon>Leptospira</taxon>
    </lineage>
</organism>
<proteinExistence type="predicted"/>
<dbReference type="Proteomes" id="UP000012160">
    <property type="component" value="Unassembled WGS sequence"/>
</dbReference>
<dbReference type="EMBL" id="AHOQ02000039">
    <property type="protein sequence ID" value="EMO44402.1"/>
    <property type="molecule type" value="Genomic_DNA"/>
</dbReference>
<gene>
    <name evidence="1" type="ORF">LEP1GSC187_3781</name>
</gene>
<sequence>MFRVHFFSELLIEFMSRQNFTCKGRKILHWHRGFPPGFQKILSELLILQ</sequence>
<dbReference type="AlphaFoldDB" id="M6UGZ8"/>